<dbReference type="OrthoDB" id="271062at2"/>
<protein>
    <recommendedName>
        <fullName evidence="1">Erythromycin biosynthesis protein CIII-like C-terminal domain-containing protein</fullName>
    </recommendedName>
</protein>
<comment type="caution">
    <text evidence="2">The sequence shown here is derived from an EMBL/GenBank/DDBJ whole genome shotgun (WGS) entry which is preliminary data.</text>
</comment>
<dbReference type="AlphaFoldDB" id="A0A418X4J4"/>
<keyword evidence="3" id="KW-1185">Reference proteome</keyword>
<dbReference type="Gene3D" id="3.40.50.2000">
    <property type="entry name" value="Glycogen Phosphorylase B"/>
    <property type="match status" value="2"/>
</dbReference>
<evidence type="ECO:0000313" key="3">
    <source>
        <dbReference type="Proteomes" id="UP000285190"/>
    </source>
</evidence>
<reference evidence="2 3" key="1">
    <citation type="submission" date="2018-09" db="EMBL/GenBank/DDBJ databases">
        <authorList>
            <person name="Zhu H."/>
        </authorList>
    </citation>
    <scope>NUCLEOTIDE SEQUENCE [LARGE SCALE GENOMIC DNA]</scope>
    <source>
        <strain evidence="2 3">K2R10-39</strain>
    </source>
</reference>
<dbReference type="SUPFAM" id="SSF53756">
    <property type="entry name" value="UDP-Glycosyltransferase/glycogen phosphorylase"/>
    <property type="match status" value="1"/>
</dbReference>
<feature type="domain" description="Erythromycin biosynthesis protein CIII-like C-terminal" evidence="1">
    <location>
        <begin position="279"/>
        <end position="382"/>
    </location>
</feature>
<name>A0A418X4J4_9BURK</name>
<dbReference type="Pfam" id="PF06722">
    <property type="entry name" value="EryCIII-like_C"/>
    <property type="match status" value="1"/>
</dbReference>
<evidence type="ECO:0000259" key="1">
    <source>
        <dbReference type="Pfam" id="PF06722"/>
    </source>
</evidence>
<proteinExistence type="predicted"/>
<sequence>MSSIVFAWELGDNFGHLWRMLPIAEELIRRGHQVRFVLNHLASAQAVLAPKGIAFLPSPSIQGKTELGREIASYADILATHGFTRPAVFNGMMSAWANLHALLETDIVVLEHAPSALVAARMLGLKTVHIGTGFTIPPRVSPMPCFRPWHQGTAEALEATESSVLSVINAAFAACGHVAATTLSEALSTDRTLLMTLPELDHYQGADRSAIELTTPVENNGGGMRVPWLQTRYPRIFMYVRNQVWLPAVLDVLAGSTVEVIAVIPDIPDALRSKHASCEHLRIYREPVDLHALLPGCQLAITHAGHGTSVDCLKTGVPMLLLPNHIEQLMITGRIAATGAGVGIIPSTVQANFAQVLRDMLTQPGYAQAAQGIAARYKDADPARSLQRVAQTIESLLQ</sequence>
<dbReference type="Proteomes" id="UP000285190">
    <property type="component" value="Unassembled WGS sequence"/>
</dbReference>
<dbReference type="RefSeq" id="WP_119740825.1">
    <property type="nucleotide sequence ID" value="NZ_QYUN01000002.1"/>
</dbReference>
<organism evidence="2 3">
    <name type="scientific">Noviherbaspirillum cavernae</name>
    <dbReference type="NCBI Taxonomy" id="2320862"/>
    <lineage>
        <taxon>Bacteria</taxon>
        <taxon>Pseudomonadati</taxon>
        <taxon>Pseudomonadota</taxon>
        <taxon>Betaproteobacteria</taxon>
        <taxon>Burkholderiales</taxon>
        <taxon>Oxalobacteraceae</taxon>
        <taxon>Noviherbaspirillum</taxon>
    </lineage>
</organism>
<dbReference type="PANTHER" id="PTHR21015">
    <property type="entry name" value="UDP-N-ACETYLGLUCOSAMINE--N-ACETYLMURAMYL-(PENTAPEPTIDE) PYROPHOSPHORYL-UNDECAPRENOL N-ACETYLGLUCOSAMINE TRANSFERASE 1"/>
    <property type="match status" value="1"/>
</dbReference>
<dbReference type="PANTHER" id="PTHR21015:SF22">
    <property type="entry name" value="GLYCOSYLTRANSFERASE"/>
    <property type="match status" value="1"/>
</dbReference>
<dbReference type="InterPro" id="IPR010610">
    <property type="entry name" value="EryCIII-like_C"/>
</dbReference>
<accession>A0A418X4J4</accession>
<evidence type="ECO:0000313" key="2">
    <source>
        <dbReference type="EMBL" id="RJG07403.1"/>
    </source>
</evidence>
<dbReference type="GO" id="GO:0016757">
    <property type="term" value="F:glycosyltransferase activity"/>
    <property type="evidence" value="ECO:0007669"/>
    <property type="project" value="UniProtKB-ARBA"/>
</dbReference>
<dbReference type="EMBL" id="QYUN01000002">
    <property type="protein sequence ID" value="RJG07403.1"/>
    <property type="molecule type" value="Genomic_DNA"/>
</dbReference>
<gene>
    <name evidence="2" type="ORF">D3870_16610</name>
</gene>